<keyword evidence="2" id="KW-0223">Dioxygenase</keyword>
<feature type="compositionally biased region" description="Polar residues" evidence="1">
    <location>
        <begin position="199"/>
        <end position="213"/>
    </location>
</feature>
<dbReference type="PANTHER" id="PTHR34315">
    <property type="match status" value="1"/>
</dbReference>
<gene>
    <name evidence="2" type="ORF">SUNI508_08494</name>
</gene>
<comment type="caution">
    <text evidence="2">The sequence shown here is derived from an EMBL/GenBank/DDBJ whole genome shotgun (WGS) entry which is preliminary data.</text>
</comment>
<proteinExistence type="predicted"/>
<keyword evidence="2" id="KW-0560">Oxidoreductase</keyword>
<accession>A0ABR2UUP8</accession>
<dbReference type="Proteomes" id="UP001408356">
    <property type="component" value="Unassembled WGS sequence"/>
</dbReference>
<sequence>MRRAATVAKYRKPLYTDTPDTTIFASNDTCVLYPQGETGPYWVKGEYIRKSLREDQPGVPIVVEAQSVDVETCRYSGRTTHHHIVAHLNATVLPNNILMSSSVAHVGQIFLDQDIINDVEANYHYNTNNTPITPNTDDQSFVTEISHTTNDSMFQYAYIVDKLKSGSIAESGGTVSVDGGSGAGGAASGKNGTAPWGSFSGTIPSGTAVPSIT</sequence>
<organism evidence="2 3">
    <name type="scientific">Seiridium unicorne</name>
    <dbReference type="NCBI Taxonomy" id="138068"/>
    <lineage>
        <taxon>Eukaryota</taxon>
        <taxon>Fungi</taxon>
        <taxon>Dikarya</taxon>
        <taxon>Ascomycota</taxon>
        <taxon>Pezizomycotina</taxon>
        <taxon>Sordariomycetes</taxon>
        <taxon>Xylariomycetidae</taxon>
        <taxon>Amphisphaeriales</taxon>
        <taxon>Sporocadaceae</taxon>
        <taxon>Seiridium</taxon>
    </lineage>
</organism>
<keyword evidence="3" id="KW-1185">Reference proteome</keyword>
<feature type="region of interest" description="Disordered" evidence="1">
    <location>
        <begin position="175"/>
        <end position="213"/>
    </location>
</feature>
<dbReference type="SUPFAM" id="SSF49482">
    <property type="entry name" value="Aromatic compound dioxygenase"/>
    <property type="match status" value="1"/>
</dbReference>
<protein>
    <submittedName>
        <fullName evidence="2">Aromatic compound dioxygenase</fullName>
    </submittedName>
</protein>
<dbReference type="EMBL" id="JARVKF010000394">
    <property type="protein sequence ID" value="KAK9418065.1"/>
    <property type="molecule type" value="Genomic_DNA"/>
</dbReference>
<dbReference type="Gene3D" id="2.60.130.10">
    <property type="entry name" value="Aromatic compound dioxygenase"/>
    <property type="match status" value="1"/>
</dbReference>
<reference evidence="2 3" key="1">
    <citation type="journal article" date="2024" name="J. Plant Pathol.">
        <title>Sequence and assembly of the genome of Seiridium unicorne, isolate CBS 538.82, causal agent of cypress canker disease.</title>
        <authorList>
            <person name="Scali E."/>
            <person name="Rocca G.D."/>
            <person name="Danti R."/>
            <person name="Garbelotto M."/>
            <person name="Barberini S."/>
            <person name="Baroncelli R."/>
            <person name="Emiliani G."/>
        </authorList>
    </citation>
    <scope>NUCLEOTIDE SEQUENCE [LARGE SCALE GENOMIC DNA]</scope>
    <source>
        <strain evidence="2 3">BM-138-508</strain>
    </source>
</reference>
<dbReference type="GO" id="GO:0051213">
    <property type="term" value="F:dioxygenase activity"/>
    <property type="evidence" value="ECO:0007669"/>
    <property type="project" value="UniProtKB-KW"/>
</dbReference>
<dbReference type="InterPro" id="IPR015889">
    <property type="entry name" value="Intradiol_dOase_core"/>
</dbReference>
<name>A0ABR2UUP8_9PEZI</name>
<evidence type="ECO:0000256" key="1">
    <source>
        <dbReference type="SAM" id="MobiDB-lite"/>
    </source>
</evidence>
<dbReference type="PANTHER" id="PTHR34315:SF9">
    <property type="entry name" value="INTRADIOL RING-CLEAVAGE DIOXYGENASES DOMAIN-CONTAINING PROTEIN-RELATED"/>
    <property type="match status" value="1"/>
</dbReference>
<evidence type="ECO:0000313" key="2">
    <source>
        <dbReference type="EMBL" id="KAK9418065.1"/>
    </source>
</evidence>
<evidence type="ECO:0000313" key="3">
    <source>
        <dbReference type="Proteomes" id="UP001408356"/>
    </source>
</evidence>